<evidence type="ECO:0000313" key="3">
    <source>
        <dbReference type="Proteomes" id="UP000054047"/>
    </source>
</evidence>
<dbReference type="OrthoDB" id="5851183at2759"/>
<dbReference type="SUPFAM" id="SSF55797">
    <property type="entry name" value="PR-1-like"/>
    <property type="match status" value="1"/>
</dbReference>
<dbReference type="Proteomes" id="UP000054047">
    <property type="component" value="Unassembled WGS sequence"/>
</dbReference>
<dbReference type="Pfam" id="PF00188">
    <property type="entry name" value="CAP"/>
    <property type="match status" value="1"/>
</dbReference>
<accession>A0A0C2DK92</accession>
<protein>
    <submittedName>
        <fullName evidence="2">SCP-like protein</fullName>
    </submittedName>
</protein>
<gene>
    <name evidence="2" type="ORF">ANCDUO_06779</name>
</gene>
<dbReference type="InterPro" id="IPR035940">
    <property type="entry name" value="CAP_sf"/>
</dbReference>
<dbReference type="EMBL" id="KN728992">
    <property type="protein sequence ID" value="KIH62932.1"/>
    <property type="molecule type" value="Genomic_DNA"/>
</dbReference>
<sequence length="183" mass="20815">MTAQLWLCFATNQGEATEPILDPQQSEKLPRTNNICPQLANAIMSDQARNLIVDIHNRRRALLAQGLVRNGRRNYNMLSGSNIMSMVYDCDLEKDAQMYANLCRTEGAPEDQRPLWGENFYVIEDTLDPILAVSRAGDAWWGQITQKGINQELPISKSFLRKPTSPKAFTQYVRTTRAHNCTR</sequence>
<name>A0A0C2DK92_9BILA</name>
<dbReference type="AlphaFoldDB" id="A0A0C2DK92"/>
<dbReference type="Gene3D" id="3.40.33.10">
    <property type="entry name" value="CAP"/>
    <property type="match status" value="1"/>
</dbReference>
<dbReference type="InterPro" id="IPR014044">
    <property type="entry name" value="CAP_dom"/>
</dbReference>
<organism evidence="2 3">
    <name type="scientific">Ancylostoma duodenale</name>
    <dbReference type="NCBI Taxonomy" id="51022"/>
    <lineage>
        <taxon>Eukaryota</taxon>
        <taxon>Metazoa</taxon>
        <taxon>Ecdysozoa</taxon>
        <taxon>Nematoda</taxon>
        <taxon>Chromadorea</taxon>
        <taxon>Rhabditida</taxon>
        <taxon>Rhabditina</taxon>
        <taxon>Rhabditomorpha</taxon>
        <taxon>Strongyloidea</taxon>
        <taxon>Ancylostomatidae</taxon>
        <taxon>Ancylostomatinae</taxon>
        <taxon>Ancylostoma</taxon>
    </lineage>
</organism>
<reference evidence="2 3" key="1">
    <citation type="submission" date="2013-12" db="EMBL/GenBank/DDBJ databases">
        <title>Draft genome of the parsitic nematode Ancylostoma duodenale.</title>
        <authorList>
            <person name="Mitreva M."/>
        </authorList>
    </citation>
    <scope>NUCLEOTIDE SEQUENCE [LARGE SCALE GENOMIC DNA]</scope>
    <source>
        <strain evidence="2 3">Zhejiang</strain>
    </source>
</reference>
<evidence type="ECO:0000259" key="1">
    <source>
        <dbReference type="SMART" id="SM00198"/>
    </source>
</evidence>
<evidence type="ECO:0000313" key="2">
    <source>
        <dbReference type="EMBL" id="KIH62932.1"/>
    </source>
</evidence>
<keyword evidence="3" id="KW-1185">Reference proteome</keyword>
<proteinExistence type="predicted"/>
<dbReference type="SMART" id="SM00198">
    <property type="entry name" value="SCP"/>
    <property type="match status" value="1"/>
</dbReference>
<feature type="domain" description="SCP" evidence="1">
    <location>
        <begin position="47"/>
        <end position="183"/>
    </location>
</feature>
<dbReference type="CDD" id="cd05380">
    <property type="entry name" value="CAP_euk"/>
    <property type="match status" value="1"/>
</dbReference>